<dbReference type="Gene3D" id="2.30.130.110">
    <property type="match status" value="1"/>
</dbReference>
<dbReference type="Pfam" id="PF04295">
    <property type="entry name" value="GD_AH_second"/>
    <property type="match status" value="2"/>
</dbReference>
<evidence type="ECO:0000313" key="5">
    <source>
        <dbReference type="Proteomes" id="UP001597375"/>
    </source>
</evidence>
<name>A0ABW5D3P1_9BACT</name>
<dbReference type="PANTHER" id="PTHR30536">
    <property type="entry name" value="ALTRONATE/GALACTARATE DEHYDRATASE"/>
    <property type="match status" value="1"/>
</dbReference>
<organism evidence="4 5">
    <name type="scientific">Luteolibacter algae</name>
    <dbReference type="NCBI Taxonomy" id="454151"/>
    <lineage>
        <taxon>Bacteria</taxon>
        <taxon>Pseudomonadati</taxon>
        <taxon>Verrucomicrobiota</taxon>
        <taxon>Verrucomicrobiia</taxon>
        <taxon>Verrucomicrobiales</taxon>
        <taxon>Verrucomicrobiaceae</taxon>
        <taxon>Luteolibacter</taxon>
    </lineage>
</organism>
<dbReference type="InterPro" id="IPR048332">
    <property type="entry name" value="GD_AH_C"/>
</dbReference>
<dbReference type="InterPro" id="IPR013974">
    <property type="entry name" value="SAF"/>
</dbReference>
<dbReference type="InterPro" id="IPR007392">
    <property type="entry name" value="GD_AH_second"/>
</dbReference>
<comment type="similarity">
    <text evidence="1">Belongs to the UxaA family.</text>
</comment>
<gene>
    <name evidence="4" type="ORF">ACFSSA_02985</name>
</gene>
<dbReference type="EMBL" id="JBHUIT010000002">
    <property type="protein sequence ID" value="MFD2255628.1"/>
    <property type="molecule type" value="Genomic_DNA"/>
</dbReference>
<protein>
    <submittedName>
        <fullName evidence="4">UxaA family hydrolase</fullName>
    </submittedName>
</protein>
<evidence type="ECO:0000313" key="4">
    <source>
        <dbReference type="EMBL" id="MFD2255628.1"/>
    </source>
</evidence>
<evidence type="ECO:0000256" key="2">
    <source>
        <dbReference type="ARBA" id="ARBA00023239"/>
    </source>
</evidence>
<dbReference type="PANTHER" id="PTHR30536:SF5">
    <property type="entry name" value="ALTRONATE DEHYDRATASE"/>
    <property type="match status" value="1"/>
</dbReference>
<dbReference type="InterPro" id="IPR052172">
    <property type="entry name" value="UxaA_altronate/galactarate_dh"/>
</dbReference>
<dbReference type="Proteomes" id="UP001597375">
    <property type="component" value="Unassembled WGS sequence"/>
</dbReference>
<keyword evidence="4" id="KW-0378">Hydrolase</keyword>
<dbReference type="GO" id="GO:0016787">
    <property type="term" value="F:hydrolase activity"/>
    <property type="evidence" value="ECO:0007669"/>
    <property type="project" value="UniProtKB-KW"/>
</dbReference>
<proteinExistence type="inferred from homology"/>
<evidence type="ECO:0000259" key="3">
    <source>
        <dbReference type="SMART" id="SM00858"/>
    </source>
</evidence>
<reference evidence="5" key="1">
    <citation type="journal article" date="2019" name="Int. J. Syst. Evol. Microbiol.">
        <title>The Global Catalogue of Microorganisms (GCM) 10K type strain sequencing project: providing services to taxonomists for standard genome sequencing and annotation.</title>
        <authorList>
            <consortium name="The Broad Institute Genomics Platform"/>
            <consortium name="The Broad Institute Genome Sequencing Center for Infectious Disease"/>
            <person name="Wu L."/>
            <person name="Ma J."/>
        </authorList>
    </citation>
    <scope>NUCLEOTIDE SEQUENCE [LARGE SCALE GENOMIC DNA]</scope>
    <source>
        <strain evidence="5">CGMCC 4.7106</strain>
    </source>
</reference>
<feature type="domain" description="SAF" evidence="3">
    <location>
        <begin position="22"/>
        <end position="93"/>
    </location>
</feature>
<dbReference type="RefSeq" id="WP_386818285.1">
    <property type="nucleotide sequence ID" value="NZ_JBHUIT010000002.1"/>
</dbReference>
<accession>A0ABW5D3P1</accession>
<comment type="caution">
    <text evidence="4">The sequence shown here is derived from an EMBL/GenBank/DDBJ whole genome shotgun (WGS) entry which is preliminary data.</text>
</comment>
<keyword evidence="2" id="KW-0456">Lyase</keyword>
<dbReference type="Pfam" id="PF20629">
    <property type="entry name" value="GD_AH_C"/>
    <property type="match status" value="1"/>
</dbReference>
<dbReference type="SMART" id="SM00858">
    <property type="entry name" value="SAF"/>
    <property type="match status" value="1"/>
</dbReference>
<evidence type="ECO:0000256" key="1">
    <source>
        <dbReference type="ARBA" id="ARBA00010986"/>
    </source>
</evidence>
<sequence>MTPSTSQAAPIDGFARFPLPGDNAVIATQDLKKGQQLLHDSRTILMRHDVLTGHRFAARAIREGELITSWEYPFGRAIRDIQPGEYLCNQGVLDRFSIQQDPKYRGLDIPKEPNFIDDMPPYSFDESAWSAPKPLTKYETSRSFKGHFRGPRGTGTRNLVVILGTTSRTSALAQRAAESFQGKIDNFDNVDDVVAIRHTEGAETDAEERERTLRTLSGLVTHPNVGALIAIDTQTEGEITNAELLQWIANNGPDVSDLPVHSVTAADTFESDLAKICAETSKGLSEANQSVRTERPFSELKIGLNCGASDAFSGISGNVLSSAIAREVIYYGGSANLTETPELAGAEDYTLSYIADPGIGPRFLSMLDRFKAQLGWHGGKVDKNPSEGNLLGGLYNITLKSLGAAIKRDPAIPIEHVSEYGERMASPGFYFMDGMGGDIASYTGQAAAGCNIVLFVTGRGTPTNSSIVPTVKIVNTTERYELMKDDIDINAGRYLDGMSMEDLTAESLDKIAAIASGERTNGEKAHQNIDLLWRRKFFMEPPSDHAPLIASRLPGDPIPLNREASANELDFTFEAVLKNGRAVPKDRVGLILPTVGCSVATAEQAARRLNENGELLASGKVSRFVVLTNTEGCGVTTGSEIINFMLSYSSHSLVERCVFLSLGCEMVSLNFLRSAMSGKDVGFPEITEAIKTRQIDLENFGWLTIQGSRGTANTITAVDSWFREEFSKTPIPQRAEGAGKDLSIAIMSGEDLSDGLSRALAEVARQIVGQGGSVILPEKDPLRDCAVFRKATGVSEWTPTLSFAQDISTPGFHIMQCITENPVELVTGLGAAANMILHASGKRACIAHALTPTLNVTDLSTSDDFDLKLSAEDAAQWPQQLADLISATASAKHMPRQNAIGQVGNQIARGARAHAI</sequence>
<keyword evidence="5" id="KW-1185">Reference proteome</keyword>